<keyword evidence="3" id="KW-1185">Reference proteome</keyword>
<dbReference type="InterPro" id="IPR036691">
    <property type="entry name" value="Endo/exonu/phosph_ase_sf"/>
</dbReference>
<evidence type="ECO:0000313" key="3">
    <source>
        <dbReference type="Proteomes" id="UP000827092"/>
    </source>
</evidence>
<name>A0AAV6UMG5_9ARAC</name>
<reference evidence="2 3" key="1">
    <citation type="journal article" date="2022" name="Nat. Ecol. Evol.">
        <title>A masculinizing supergene underlies an exaggerated male reproductive morph in a spider.</title>
        <authorList>
            <person name="Hendrickx F."/>
            <person name="De Corte Z."/>
            <person name="Sonet G."/>
            <person name="Van Belleghem S.M."/>
            <person name="Kostlbacher S."/>
            <person name="Vangestel C."/>
        </authorList>
    </citation>
    <scope>NUCLEOTIDE SEQUENCE [LARGE SCALE GENOMIC DNA]</scope>
    <source>
        <strain evidence="2">W744_W776</strain>
    </source>
</reference>
<gene>
    <name evidence="2" type="ORF">JTE90_018517</name>
</gene>
<dbReference type="AlphaFoldDB" id="A0AAV6UMG5"/>
<dbReference type="Gene3D" id="3.60.10.10">
    <property type="entry name" value="Endonuclease/exonuclease/phosphatase"/>
    <property type="match status" value="1"/>
</dbReference>
<dbReference type="Pfam" id="PF14529">
    <property type="entry name" value="Exo_endo_phos_2"/>
    <property type="match status" value="1"/>
</dbReference>
<sequence>MSDSDTLEAFEIRVWKQNMGHRITFVYNPPRNKPDLDCLIQDWNKRSIILGDFNAHSTRWGYRQSCVIGKLMEDFIDSSEIDCIENDGGQPTFLSFGGASSHPDLLLTHPNLSPHINHSLLAPPDDNNDKALDQIVFGIKECALACISRGHVKNAKLFWNDNLQLLKEDRDRARLAAEISGQLQDCVTLRQKNAALRKAILQAKRTSYQTFLEDLDYRKNGQKAFKFVSALNGKRIQASKQPIEISGKL</sequence>
<dbReference type="SUPFAM" id="SSF56219">
    <property type="entry name" value="DNase I-like"/>
    <property type="match status" value="1"/>
</dbReference>
<protein>
    <recommendedName>
        <fullName evidence="1">Endonuclease/exonuclease/phosphatase domain-containing protein</fullName>
    </recommendedName>
</protein>
<dbReference type="GO" id="GO:0003824">
    <property type="term" value="F:catalytic activity"/>
    <property type="evidence" value="ECO:0007669"/>
    <property type="project" value="InterPro"/>
</dbReference>
<feature type="domain" description="Endonuclease/exonuclease/phosphatase" evidence="1">
    <location>
        <begin position="23"/>
        <end position="115"/>
    </location>
</feature>
<comment type="caution">
    <text evidence="2">The sequence shown here is derived from an EMBL/GenBank/DDBJ whole genome shotgun (WGS) entry which is preliminary data.</text>
</comment>
<organism evidence="2 3">
    <name type="scientific">Oedothorax gibbosus</name>
    <dbReference type="NCBI Taxonomy" id="931172"/>
    <lineage>
        <taxon>Eukaryota</taxon>
        <taxon>Metazoa</taxon>
        <taxon>Ecdysozoa</taxon>
        <taxon>Arthropoda</taxon>
        <taxon>Chelicerata</taxon>
        <taxon>Arachnida</taxon>
        <taxon>Araneae</taxon>
        <taxon>Araneomorphae</taxon>
        <taxon>Entelegynae</taxon>
        <taxon>Araneoidea</taxon>
        <taxon>Linyphiidae</taxon>
        <taxon>Erigoninae</taxon>
        <taxon>Oedothorax</taxon>
    </lineage>
</organism>
<dbReference type="InterPro" id="IPR005135">
    <property type="entry name" value="Endo/exonuclease/phosphatase"/>
</dbReference>
<evidence type="ECO:0000313" key="2">
    <source>
        <dbReference type="EMBL" id="KAG8185640.1"/>
    </source>
</evidence>
<dbReference type="EMBL" id="JAFNEN010000328">
    <property type="protein sequence ID" value="KAG8185640.1"/>
    <property type="molecule type" value="Genomic_DNA"/>
</dbReference>
<evidence type="ECO:0000259" key="1">
    <source>
        <dbReference type="Pfam" id="PF14529"/>
    </source>
</evidence>
<proteinExistence type="predicted"/>
<accession>A0AAV6UMG5</accession>
<dbReference type="Proteomes" id="UP000827092">
    <property type="component" value="Unassembled WGS sequence"/>
</dbReference>